<sequence length="265" mass="30931">MSILFLTYSILLFVALTLVGVLVFYAINKVTHAEWAMSLYPIMKRITTPLWLVLLVLLGVLYIMHHEPYFLLRTVGYMAVWVGYRYLNLPLTPSKGGITYRKSDLSFFHVLFLVIFFLTETPMAWDWFLSLTPEWHSTLFAWQLLSSFLLSSIALITLFSKPEHYSDLGKYLFGFSIFWAYLWFSQYMLIWYANIPEETVYYQTLLSKGYGEAIVAMLILSFALPFLILLSSRAKQKKLFLLGTAILILLGQYLNFYLMIMPFVK</sequence>
<keyword evidence="1" id="KW-0472">Membrane</keyword>
<feature type="transmembrane region" description="Helical" evidence="1">
    <location>
        <begin position="107"/>
        <end position="128"/>
    </location>
</feature>
<proteinExistence type="predicted"/>
<dbReference type="PANTHER" id="PTHR43044">
    <property type="match status" value="1"/>
</dbReference>
<keyword evidence="1" id="KW-0812">Transmembrane</keyword>
<feature type="transmembrane region" description="Helical" evidence="1">
    <location>
        <begin position="239"/>
        <end position="260"/>
    </location>
</feature>
<feature type="transmembrane region" description="Helical" evidence="1">
    <location>
        <begin position="70"/>
        <end position="87"/>
    </location>
</feature>
<keyword evidence="1" id="KW-1133">Transmembrane helix</keyword>
<organism evidence="2 3">
    <name type="scientific">Capnocytophaga ochracea</name>
    <dbReference type="NCBI Taxonomy" id="1018"/>
    <lineage>
        <taxon>Bacteria</taxon>
        <taxon>Pseudomonadati</taxon>
        <taxon>Bacteroidota</taxon>
        <taxon>Flavobacteriia</taxon>
        <taxon>Flavobacteriales</taxon>
        <taxon>Flavobacteriaceae</taxon>
        <taxon>Capnocytophaga</taxon>
    </lineage>
</organism>
<dbReference type="EMBL" id="CP110230">
    <property type="protein sequence ID" value="UZD41707.1"/>
    <property type="molecule type" value="Genomic_DNA"/>
</dbReference>
<feature type="transmembrane region" description="Helical" evidence="1">
    <location>
        <begin position="171"/>
        <end position="193"/>
    </location>
</feature>
<evidence type="ECO:0000313" key="3">
    <source>
        <dbReference type="Proteomes" id="UP001163262"/>
    </source>
</evidence>
<name>A0AA46W9F4_CAPOC</name>
<feature type="transmembrane region" description="Helical" evidence="1">
    <location>
        <begin position="140"/>
        <end position="159"/>
    </location>
</feature>
<dbReference type="AlphaFoldDB" id="A0AA46W9F4"/>
<dbReference type="Proteomes" id="UP001163262">
    <property type="component" value="Chromosome"/>
</dbReference>
<evidence type="ECO:0000256" key="1">
    <source>
        <dbReference type="SAM" id="Phobius"/>
    </source>
</evidence>
<accession>A0AA46W9F4</accession>
<feature type="transmembrane region" description="Helical" evidence="1">
    <location>
        <begin position="48"/>
        <end position="64"/>
    </location>
</feature>
<protein>
    <submittedName>
        <fullName evidence="2">Uncharacterized protein</fullName>
    </submittedName>
</protein>
<feature type="transmembrane region" description="Helical" evidence="1">
    <location>
        <begin position="6"/>
        <end position="27"/>
    </location>
</feature>
<feature type="transmembrane region" description="Helical" evidence="1">
    <location>
        <begin position="213"/>
        <end position="232"/>
    </location>
</feature>
<evidence type="ECO:0000313" key="2">
    <source>
        <dbReference type="EMBL" id="UZD41707.1"/>
    </source>
</evidence>
<dbReference type="PANTHER" id="PTHR43044:SF1">
    <property type="entry name" value="QUINOL:CYTOCHROME C OXIDOREDUCTASE QUINONE-BINDING SUBUNIT 2"/>
    <property type="match status" value="1"/>
</dbReference>
<dbReference type="RefSeq" id="WP_264860838.1">
    <property type="nucleotide sequence ID" value="NZ_CP110230.1"/>
</dbReference>
<gene>
    <name evidence="2" type="ORF">OL231_03990</name>
</gene>
<reference evidence="2" key="1">
    <citation type="submission" date="2022-10" db="EMBL/GenBank/DDBJ databases">
        <title>Complete genome sequence of Capnocytophaga ochracea KCOM 2812 isolated from actinomycosis lesion.</title>
        <authorList>
            <person name="Kook J.-K."/>
            <person name="Park S.-N."/>
            <person name="Lim Y.K."/>
        </authorList>
    </citation>
    <scope>NUCLEOTIDE SEQUENCE</scope>
    <source>
        <strain evidence="2">KCOM 28121</strain>
    </source>
</reference>